<organism evidence="1">
    <name type="scientific">Drosophila melanogaster</name>
    <name type="common">Fruit fly</name>
    <dbReference type="NCBI Taxonomy" id="7227"/>
    <lineage>
        <taxon>Eukaryota</taxon>
        <taxon>Metazoa</taxon>
        <taxon>Ecdysozoa</taxon>
        <taxon>Arthropoda</taxon>
        <taxon>Hexapoda</taxon>
        <taxon>Insecta</taxon>
        <taxon>Pterygota</taxon>
        <taxon>Neoptera</taxon>
        <taxon>Endopterygota</taxon>
        <taxon>Diptera</taxon>
        <taxon>Brachycera</taxon>
        <taxon>Muscomorpha</taxon>
        <taxon>Ephydroidea</taxon>
        <taxon>Drosophilidae</taxon>
        <taxon>Drosophila</taxon>
        <taxon>Sophophora</taxon>
    </lineage>
</organism>
<protein>
    <submittedName>
        <fullName evidence="1">HDC18999</fullName>
    </submittedName>
</protein>
<gene>
    <name evidence="1" type="ORF">HDC18999</name>
</gene>
<sequence length="76" mass="8351">MWLLLVLVLLLLLPLPLLLPLLLLLLLLIWSECQRGVGDFDGAGWPFGWLKRGISPATGSVDLYLTIGQVSACCFD</sequence>
<dbReference type="EMBL" id="BK003141">
    <property type="protein sequence ID" value="DAA03341.1"/>
    <property type="molecule type" value="Genomic_DNA"/>
</dbReference>
<proteinExistence type="predicted"/>
<reference evidence="1" key="1">
    <citation type="journal article" date="2003" name="Genome Biol.">
        <title>An integrated gene annotation and transcriptional profiling approach towards the full gene content of the Drosophila genome.</title>
        <authorList>
            <person name="Hild M."/>
            <person name="Beckmann B."/>
            <person name="Haas S.A."/>
            <person name="Koch B."/>
            <person name="Solovyev V."/>
            <person name="Busold C."/>
            <person name="Fellenberg K."/>
            <person name="Boutros M."/>
            <person name="Vingron M."/>
            <person name="Sauer F."/>
            <person name="Hoheisel J.D."/>
            <person name="Paro R."/>
        </authorList>
    </citation>
    <scope>NUCLEOTIDE SEQUENCE</scope>
</reference>
<dbReference type="AlphaFoldDB" id="Q6IIC5"/>
<accession>Q6IIC5</accession>
<name>Q6IIC5_DROME</name>
<evidence type="ECO:0000313" key="1">
    <source>
        <dbReference type="EMBL" id="DAA03341.1"/>
    </source>
</evidence>